<comment type="caution">
    <text evidence="1">The sequence shown here is derived from an EMBL/GenBank/DDBJ whole genome shotgun (WGS) entry which is preliminary data.</text>
</comment>
<keyword evidence="2" id="KW-1185">Reference proteome</keyword>
<organism evidence="1 2">
    <name type="scientific">Dryococelus australis</name>
    <dbReference type="NCBI Taxonomy" id="614101"/>
    <lineage>
        <taxon>Eukaryota</taxon>
        <taxon>Metazoa</taxon>
        <taxon>Ecdysozoa</taxon>
        <taxon>Arthropoda</taxon>
        <taxon>Hexapoda</taxon>
        <taxon>Insecta</taxon>
        <taxon>Pterygota</taxon>
        <taxon>Neoptera</taxon>
        <taxon>Polyneoptera</taxon>
        <taxon>Phasmatodea</taxon>
        <taxon>Verophasmatodea</taxon>
        <taxon>Anareolatae</taxon>
        <taxon>Phasmatidae</taxon>
        <taxon>Eurycanthinae</taxon>
        <taxon>Dryococelus</taxon>
    </lineage>
</organism>
<evidence type="ECO:0000313" key="2">
    <source>
        <dbReference type="Proteomes" id="UP001159363"/>
    </source>
</evidence>
<protein>
    <recommendedName>
        <fullName evidence="3">Peptidase aspartic putative domain-containing protein</fullName>
    </recommendedName>
</protein>
<dbReference type="EMBL" id="JARBHB010000007">
    <property type="protein sequence ID" value="KAJ8878709.1"/>
    <property type="molecule type" value="Genomic_DNA"/>
</dbReference>
<sequence>MTNSFDTLETRSLEAPFTSEVGRPLTTNPDCVGILVGAEFVKGPLPPGNLVALDSVFGWILMGTINNTESFGEGTTFFDGTLGAAVEHLCILEELSDAKAACTPEENAFENISVETHVRLETGRYMNALPFKTTDPPMGESHDLTLCLLSLEHLFK</sequence>
<evidence type="ECO:0008006" key="3">
    <source>
        <dbReference type="Google" id="ProtNLM"/>
    </source>
</evidence>
<gene>
    <name evidence="1" type="ORF">PR048_019294</name>
</gene>
<dbReference type="Proteomes" id="UP001159363">
    <property type="component" value="Chromosome 6"/>
</dbReference>
<reference evidence="1 2" key="1">
    <citation type="submission" date="2023-02" db="EMBL/GenBank/DDBJ databases">
        <title>LHISI_Scaffold_Assembly.</title>
        <authorList>
            <person name="Stuart O.P."/>
            <person name="Cleave R."/>
            <person name="Magrath M.J.L."/>
            <person name="Mikheyev A.S."/>
        </authorList>
    </citation>
    <scope>NUCLEOTIDE SEQUENCE [LARGE SCALE GENOMIC DNA]</scope>
    <source>
        <strain evidence="1">Daus_M_001</strain>
        <tissue evidence="1">Leg muscle</tissue>
    </source>
</reference>
<evidence type="ECO:0000313" key="1">
    <source>
        <dbReference type="EMBL" id="KAJ8878709.1"/>
    </source>
</evidence>
<accession>A0ABQ9H370</accession>
<name>A0ABQ9H370_9NEOP</name>
<proteinExistence type="predicted"/>